<dbReference type="InterPro" id="IPR011047">
    <property type="entry name" value="Quinoprotein_ADH-like_sf"/>
</dbReference>
<feature type="repeat" description="WD" evidence="8">
    <location>
        <begin position="782"/>
        <end position="823"/>
    </location>
</feature>
<feature type="compositionally biased region" description="Polar residues" evidence="9">
    <location>
        <begin position="161"/>
        <end position="175"/>
    </location>
</feature>
<name>A0AAN9ZDW3_9ORTH</name>
<dbReference type="InterPro" id="IPR050630">
    <property type="entry name" value="WD_repeat_EMAP"/>
</dbReference>
<feature type="domain" description="EML-like first beta-propeller" evidence="10">
    <location>
        <begin position="421"/>
        <end position="688"/>
    </location>
</feature>
<feature type="compositionally biased region" description="Low complexity" evidence="9">
    <location>
        <begin position="219"/>
        <end position="233"/>
    </location>
</feature>
<evidence type="ECO:0000256" key="6">
    <source>
        <dbReference type="ARBA" id="ARBA00022737"/>
    </source>
</evidence>
<dbReference type="Pfam" id="PF03451">
    <property type="entry name" value="HELP"/>
    <property type="match status" value="1"/>
</dbReference>
<feature type="repeat" description="WD" evidence="8">
    <location>
        <begin position="940"/>
        <end position="975"/>
    </location>
</feature>
<dbReference type="InterPro" id="IPR001680">
    <property type="entry name" value="WD40_rpt"/>
</dbReference>
<dbReference type="Gene3D" id="2.130.10.10">
    <property type="entry name" value="YVTN repeat-like/Quinoprotein amine dehydrogenase"/>
    <property type="match status" value="2"/>
</dbReference>
<evidence type="ECO:0000313" key="13">
    <source>
        <dbReference type="Proteomes" id="UP001378592"/>
    </source>
</evidence>
<feature type="domain" description="EML-like second beta-propeller" evidence="11">
    <location>
        <begin position="706"/>
        <end position="973"/>
    </location>
</feature>
<dbReference type="InterPro" id="IPR055442">
    <property type="entry name" value="Beta-prop_EML-like_2nd"/>
</dbReference>
<feature type="repeat" description="WD" evidence="8">
    <location>
        <begin position="828"/>
        <end position="860"/>
    </location>
</feature>
<dbReference type="InterPro" id="IPR055439">
    <property type="entry name" value="Beta-prop_EML_1st"/>
</dbReference>
<evidence type="ECO:0000256" key="8">
    <source>
        <dbReference type="PROSITE-ProRule" id="PRU00221"/>
    </source>
</evidence>
<feature type="compositionally biased region" description="Polar residues" evidence="9">
    <location>
        <begin position="201"/>
        <end position="218"/>
    </location>
</feature>
<dbReference type="Proteomes" id="UP001378592">
    <property type="component" value="Unassembled WGS sequence"/>
</dbReference>
<keyword evidence="3" id="KW-0963">Cytoplasm</keyword>
<evidence type="ECO:0000256" key="7">
    <source>
        <dbReference type="ARBA" id="ARBA00023212"/>
    </source>
</evidence>
<keyword evidence="5" id="KW-0493">Microtubule</keyword>
<gene>
    <name evidence="12" type="ORF">R5R35_006108</name>
</gene>
<dbReference type="PANTHER" id="PTHR13720">
    <property type="entry name" value="WD-40 REPEAT PROTEIN"/>
    <property type="match status" value="1"/>
</dbReference>
<dbReference type="GO" id="GO:0005874">
    <property type="term" value="C:microtubule"/>
    <property type="evidence" value="ECO:0007669"/>
    <property type="project" value="UniProtKB-KW"/>
</dbReference>
<dbReference type="Pfam" id="PF23409">
    <property type="entry name" value="Beta-prop_EML"/>
    <property type="match status" value="1"/>
</dbReference>
<comment type="subcellular location">
    <subcellularLocation>
        <location evidence="1">Cytoplasm</location>
        <location evidence="1">Cytoskeleton</location>
    </subcellularLocation>
</comment>
<evidence type="ECO:0000313" key="12">
    <source>
        <dbReference type="EMBL" id="KAK7871407.1"/>
    </source>
</evidence>
<dbReference type="InterPro" id="IPR005108">
    <property type="entry name" value="HELP"/>
</dbReference>
<proteinExistence type="inferred from homology"/>
<dbReference type="Pfam" id="PF23414">
    <property type="entry name" value="Beta-prop_EML_2"/>
    <property type="match status" value="1"/>
</dbReference>
<evidence type="ECO:0000256" key="9">
    <source>
        <dbReference type="SAM" id="MobiDB-lite"/>
    </source>
</evidence>
<dbReference type="PROSITE" id="PS50082">
    <property type="entry name" value="WD_REPEATS_2"/>
    <property type="match status" value="4"/>
</dbReference>
<accession>A0AAN9ZDW3</accession>
<keyword evidence="4 8" id="KW-0853">WD repeat</keyword>
<organism evidence="12 13">
    <name type="scientific">Gryllus longicercus</name>
    <dbReference type="NCBI Taxonomy" id="2509291"/>
    <lineage>
        <taxon>Eukaryota</taxon>
        <taxon>Metazoa</taxon>
        <taxon>Ecdysozoa</taxon>
        <taxon>Arthropoda</taxon>
        <taxon>Hexapoda</taxon>
        <taxon>Insecta</taxon>
        <taxon>Pterygota</taxon>
        <taxon>Neoptera</taxon>
        <taxon>Polyneoptera</taxon>
        <taxon>Orthoptera</taxon>
        <taxon>Ensifera</taxon>
        <taxon>Gryllidea</taxon>
        <taxon>Grylloidea</taxon>
        <taxon>Gryllidae</taxon>
        <taxon>Gryllinae</taxon>
        <taxon>Gryllus</taxon>
    </lineage>
</organism>
<dbReference type="AlphaFoldDB" id="A0AAN9ZDW3"/>
<dbReference type="PANTHER" id="PTHR13720:SF50">
    <property type="entry name" value="ECHINODERM MICROTUBULE-ASSOCIATED PROTEIN-LIKE 2"/>
    <property type="match status" value="1"/>
</dbReference>
<comment type="caution">
    <text evidence="12">The sequence shown here is derived from an EMBL/GenBank/DDBJ whole genome shotgun (WGS) entry which is preliminary data.</text>
</comment>
<evidence type="ECO:0000256" key="1">
    <source>
        <dbReference type="ARBA" id="ARBA00004245"/>
    </source>
</evidence>
<dbReference type="SMART" id="SM00320">
    <property type="entry name" value="WD40"/>
    <property type="match status" value="11"/>
</dbReference>
<feature type="repeat" description="WD" evidence="8">
    <location>
        <begin position="699"/>
        <end position="740"/>
    </location>
</feature>
<evidence type="ECO:0008006" key="14">
    <source>
        <dbReference type="Google" id="ProtNLM"/>
    </source>
</evidence>
<dbReference type="GO" id="GO:0000226">
    <property type="term" value="P:microtubule cytoskeleton organization"/>
    <property type="evidence" value="ECO:0007669"/>
    <property type="project" value="TreeGrafter"/>
</dbReference>
<evidence type="ECO:0000256" key="2">
    <source>
        <dbReference type="ARBA" id="ARBA00006489"/>
    </source>
</evidence>
<dbReference type="GO" id="GO:0072686">
    <property type="term" value="C:mitotic spindle"/>
    <property type="evidence" value="ECO:0007669"/>
    <property type="project" value="TreeGrafter"/>
</dbReference>
<protein>
    <recommendedName>
        <fullName evidence="14">Echinoderm microtubule-associated protein-like 2</fullName>
    </recommendedName>
</protein>
<dbReference type="PROSITE" id="PS50294">
    <property type="entry name" value="WD_REPEATS_REGION"/>
    <property type="match status" value="2"/>
</dbReference>
<comment type="similarity">
    <text evidence="2">Belongs to the WD repeat EMAP family.</text>
</comment>
<sequence>MRLDGQEAVAMQHQQGAGEAPLSQPQSPEELATLPPPTTPTSSAGAHDDERMSSSVASAASDEMLAADGASLRARVADLERRALAQGDEILCLRATLADVLRRLALCEQAHAGPAHSPSHHQGRPSPQHYAGGIPVRNGAGAAGSPSHAAHAAALTASPSRQGMSNHITSPQKESPSLRLRQPAYSGSPEAKDPLRRASSYAPSSLSQRRVVHYQSTGSLHSDSQSSNSVSPVPTSPSPTHTPPARASPAPRSTSQGHMTVRQQQLQQYQMQQQQQLLLQQHQQQQQQQQQQKAASTTNLHTAKRWSSTGDFNNVGIISSPTGSSTSLAARTRDATYNEEEGSVRIFLRGRPVVLYAPSAAADAYDLTKVATAPHTKLKLEWVYGYRGRDCRANLQLLPTGELVYFVAAAVVLYNVEEQAQRHYLGHTDDVKCLAIHPNKLLVATGQTAGHDRREGRPHIRIWNSVSLNTVSVIGIGEFERTICCLTFSKADGGVLLCAVDEAPDHNISVWDWQKGDRGLKITETKCSADTVVAAEFHPMDRQSIITCGKSHINFWTLDAGGTLYKRMGIFENRDKPKYVTCLAFTQTGDVISGDSNGNVIIWGRGTNTISRFIRNVHEGSVFSICALKEGSIVTGGGKDGRLVQFDSQFNATGLETQLVEHVGAVRVVAEGRGSQLLVGTTRNCILLGTLELGFSPAVLGHTDELWAAAAHPSLPQFLSGGHDRLLQLWDAQSCSTVWSKDLGEPLQSAAFSLDGSIIVVGCTSGRWMVVDAETREVYSVHTDGNEPIQVVKFSPDGNFLALGSRDNNIYIYQVTDDARKFNRVGRCMGHSSFITHLDWSTDSQYIQSNSGDYELLYWNAGLCRQIPQSSTLRDVEWASNTCTLTFNTVGIWPEGADGTDVNYCDRSHDQKLMATADDFGKVKLYSYPVTQPKSLCHAYGGHSSHVTSVIFLHDDSRLISSGGRDTSIMQWMLV</sequence>
<dbReference type="FunFam" id="2.130.10.10:FF:000005">
    <property type="entry name" value="Putative echinoderm microtubule-associated protein-like 1"/>
    <property type="match status" value="1"/>
</dbReference>
<feature type="region of interest" description="Disordered" evidence="9">
    <location>
        <begin position="290"/>
        <end position="327"/>
    </location>
</feature>
<evidence type="ECO:0000259" key="10">
    <source>
        <dbReference type="Pfam" id="PF23409"/>
    </source>
</evidence>
<keyword evidence="6" id="KW-0677">Repeat</keyword>
<keyword evidence="13" id="KW-1185">Reference proteome</keyword>
<feature type="compositionally biased region" description="Low complexity" evidence="9">
    <location>
        <begin position="316"/>
        <end position="327"/>
    </location>
</feature>
<reference evidence="12 13" key="1">
    <citation type="submission" date="2024-03" db="EMBL/GenBank/DDBJ databases">
        <title>The genome assembly and annotation of the cricket Gryllus longicercus Weissman &amp; Gray.</title>
        <authorList>
            <person name="Szrajer S."/>
            <person name="Gray D."/>
            <person name="Ylla G."/>
        </authorList>
    </citation>
    <scope>NUCLEOTIDE SEQUENCE [LARGE SCALE GENOMIC DNA]</scope>
    <source>
        <strain evidence="12">DAG 2021-001</strain>
        <tissue evidence="12">Whole body minus gut</tissue>
    </source>
</reference>
<feature type="compositionally biased region" description="Low complexity" evidence="9">
    <location>
        <begin position="243"/>
        <end position="256"/>
    </location>
</feature>
<dbReference type="SUPFAM" id="SSF50998">
    <property type="entry name" value="Quinoprotein alcohol dehydrogenase-like"/>
    <property type="match status" value="2"/>
</dbReference>
<dbReference type="EMBL" id="JAZDUA010000040">
    <property type="protein sequence ID" value="KAK7871407.1"/>
    <property type="molecule type" value="Genomic_DNA"/>
</dbReference>
<dbReference type="InterPro" id="IPR015943">
    <property type="entry name" value="WD40/YVTN_repeat-like_dom_sf"/>
</dbReference>
<evidence type="ECO:0000256" key="4">
    <source>
        <dbReference type="ARBA" id="ARBA00022574"/>
    </source>
</evidence>
<feature type="compositionally biased region" description="Polar residues" evidence="9">
    <location>
        <begin position="293"/>
        <end position="312"/>
    </location>
</feature>
<dbReference type="CDD" id="cd21931">
    <property type="entry name" value="TD_EMAP-like"/>
    <property type="match status" value="1"/>
</dbReference>
<feature type="region of interest" description="Disordered" evidence="9">
    <location>
        <begin position="113"/>
        <end position="267"/>
    </location>
</feature>
<keyword evidence="7" id="KW-0206">Cytoskeleton</keyword>
<dbReference type="GO" id="GO:0008017">
    <property type="term" value="F:microtubule binding"/>
    <property type="evidence" value="ECO:0007669"/>
    <property type="project" value="TreeGrafter"/>
</dbReference>
<feature type="region of interest" description="Disordered" evidence="9">
    <location>
        <begin position="1"/>
        <end position="61"/>
    </location>
</feature>
<feature type="compositionally biased region" description="Low complexity" evidence="9">
    <location>
        <begin position="143"/>
        <end position="160"/>
    </location>
</feature>
<dbReference type="InterPro" id="IPR049813">
    <property type="entry name" value="Elp-1-like_TD"/>
</dbReference>
<evidence type="ECO:0000256" key="5">
    <source>
        <dbReference type="ARBA" id="ARBA00022701"/>
    </source>
</evidence>
<evidence type="ECO:0000259" key="11">
    <source>
        <dbReference type="Pfam" id="PF23414"/>
    </source>
</evidence>
<evidence type="ECO:0000256" key="3">
    <source>
        <dbReference type="ARBA" id="ARBA00022490"/>
    </source>
</evidence>